<evidence type="ECO:0000313" key="23">
    <source>
        <dbReference type="Proteomes" id="UP000298030"/>
    </source>
</evidence>
<keyword evidence="10" id="KW-0378">Hydrolase</keyword>
<protein>
    <recommendedName>
        <fullName evidence="5">glucan endo-1,3-beta-D-glucosidase</fullName>
        <ecNumber evidence="5">3.2.1.39</ecNumber>
    </recommendedName>
    <alternativeName>
        <fullName evidence="18">Endo-1,3-beta-glucanase btgC</fullName>
    </alternativeName>
    <alternativeName>
        <fullName evidence="17">Laminarinase btgC</fullName>
    </alternativeName>
</protein>
<evidence type="ECO:0000256" key="6">
    <source>
        <dbReference type="ARBA" id="ARBA00022475"/>
    </source>
</evidence>
<dbReference type="PANTHER" id="PTHR16631:SF17">
    <property type="entry name" value="GLUCAN ENDO-1,3-BETA-GLUCOSIDASE BTGC"/>
    <property type="match status" value="1"/>
</dbReference>
<evidence type="ECO:0000256" key="15">
    <source>
        <dbReference type="ARBA" id="ARBA00023326"/>
    </source>
</evidence>
<dbReference type="InterPro" id="IPR000490">
    <property type="entry name" value="Glyco_hydro_17"/>
</dbReference>
<comment type="subcellular location">
    <subcellularLocation>
        <location evidence="3">Cell membrane</location>
        <topology evidence="3">Single-pass type II membrane protein</topology>
    </subcellularLocation>
    <subcellularLocation>
        <location evidence="2">Secreted</location>
        <location evidence="2">Cell wall</location>
    </subcellularLocation>
</comment>
<dbReference type="GO" id="GO:0009277">
    <property type="term" value="C:fungal-type cell wall"/>
    <property type="evidence" value="ECO:0007669"/>
    <property type="project" value="TreeGrafter"/>
</dbReference>
<evidence type="ECO:0000256" key="4">
    <source>
        <dbReference type="ARBA" id="ARBA00008773"/>
    </source>
</evidence>
<feature type="transmembrane region" description="Helical" evidence="21">
    <location>
        <begin position="20"/>
        <end position="42"/>
    </location>
</feature>
<evidence type="ECO:0000256" key="14">
    <source>
        <dbReference type="ARBA" id="ARBA00023316"/>
    </source>
</evidence>
<evidence type="ECO:0000313" key="22">
    <source>
        <dbReference type="EMBL" id="TEB30061.1"/>
    </source>
</evidence>
<comment type="similarity">
    <text evidence="4 19">Belongs to the glycosyl hydrolase 17 family.</text>
</comment>
<evidence type="ECO:0000256" key="12">
    <source>
        <dbReference type="ARBA" id="ARBA00023180"/>
    </source>
</evidence>
<dbReference type="GO" id="GO:0042973">
    <property type="term" value="F:glucan endo-1,3-beta-D-glucosidase activity"/>
    <property type="evidence" value="ECO:0007669"/>
    <property type="project" value="UniProtKB-EC"/>
</dbReference>
<evidence type="ECO:0000256" key="19">
    <source>
        <dbReference type="RuleBase" id="RU004335"/>
    </source>
</evidence>
<dbReference type="Gene3D" id="3.20.20.80">
    <property type="entry name" value="Glycosidases"/>
    <property type="match status" value="2"/>
</dbReference>
<feature type="compositionally biased region" description="Gly residues" evidence="20">
    <location>
        <begin position="63"/>
        <end position="72"/>
    </location>
</feature>
<evidence type="ECO:0000256" key="21">
    <source>
        <dbReference type="SAM" id="Phobius"/>
    </source>
</evidence>
<dbReference type="GO" id="GO:0000272">
    <property type="term" value="P:polysaccharide catabolic process"/>
    <property type="evidence" value="ECO:0007669"/>
    <property type="project" value="UniProtKB-KW"/>
</dbReference>
<keyword evidence="9" id="KW-0732">Signal</keyword>
<keyword evidence="12" id="KW-0325">Glycoprotein</keyword>
<dbReference type="Proteomes" id="UP000298030">
    <property type="component" value="Unassembled WGS sequence"/>
</dbReference>
<keyword evidence="23" id="KW-1185">Reference proteome</keyword>
<comment type="caution">
    <text evidence="22">The sequence shown here is derived from an EMBL/GenBank/DDBJ whole genome shotgun (WGS) entry which is preliminary data.</text>
</comment>
<keyword evidence="21" id="KW-0812">Transmembrane</keyword>
<evidence type="ECO:0000256" key="8">
    <source>
        <dbReference type="ARBA" id="ARBA00022525"/>
    </source>
</evidence>
<keyword evidence="6" id="KW-1003">Cell membrane</keyword>
<dbReference type="STRING" id="71717.A0A4Y7T7T6"/>
<evidence type="ECO:0000256" key="11">
    <source>
        <dbReference type="ARBA" id="ARBA00023136"/>
    </source>
</evidence>
<evidence type="ECO:0000256" key="10">
    <source>
        <dbReference type="ARBA" id="ARBA00022801"/>
    </source>
</evidence>
<feature type="region of interest" description="Disordered" evidence="20">
    <location>
        <begin position="45"/>
        <end position="85"/>
    </location>
</feature>
<accession>A0A4Y7T7T6</accession>
<evidence type="ECO:0000256" key="17">
    <source>
        <dbReference type="ARBA" id="ARBA00042373"/>
    </source>
</evidence>
<keyword evidence="21" id="KW-1133">Transmembrane helix</keyword>
<dbReference type="GO" id="GO:0005886">
    <property type="term" value="C:plasma membrane"/>
    <property type="evidence" value="ECO:0007669"/>
    <property type="project" value="UniProtKB-SubCell"/>
</dbReference>
<proteinExistence type="inferred from homology"/>
<evidence type="ECO:0000256" key="13">
    <source>
        <dbReference type="ARBA" id="ARBA00023277"/>
    </source>
</evidence>
<evidence type="ECO:0000256" key="2">
    <source>
        <dbReference type="ARBA" id="ARBA00004191"/>
    </source>
</evidence>
<evidence type="ECO:0000256" key="18">
    <source>
        <dbReference type="ARBA" id="ARBA00043078"/>
    </source>
</evidence>
<name>A0A4Y7T7T6_COPMI</name>
<keyword evidence="15" id="KW-0624">Polysaccharide degradation</keyword>
<dbReference type="PANTHER" id="PTHR16631">
    <property type="entry name" value="GLUCAN 1,3-BETA-GLUCOSIDASE"/>
    <property type="match status" value="1"/>
</dbReference>
<evidence type="ECO:0000256" key="16">
    <source>
        <dbReference type="ARBA" id="ARBA00037649"/>
    </source>
</evidence>
<keyword evidence="13" id="KW-0119">Carbohydrate metabolism</keyword>
<dbReference type="SUPFAM" id="SSF51445">
    <property type="entry name" value="(Trans)glycosidases"/>
    <property type="match status" value="1"/>
</dbReference>
<dbReference type="InterPro" id="IPR050732">
    <property type="entry name" value="Beta-glucan_modifiers"/>
</dbReference>
<comment type="catalytic activity">
    <reaction evidence="1">
        <text>Hydrolysis of (1-&gt;3)-beta-D-glucosidic linkages in (1-&gt;3)-beta-D-glucans.</text>
        <dbReference type="EC" id="3.2.1.39"/>
    </reaction>
</comment>
<dbReference type="GO" id="GO:0071555">
    <property type="term" value="P:cell wall organization"/>
    <property type="evidence" value="ECO:0007669"/>
    <property type="project" value="UniProtKB-KW"/>
</dbReference>
<feature type="compositionally biased region" description="Low complexity" evidence="20">
    <location>
        <begin position="49"/>
        <end position="62"/>
    </location>
</feature>
<evidence type="ECO:0000256" key="9">
    <source>
        <dbReference type="ARBA" id="ARBA00022729"/>
    </source>
</evidence>
<evidence type="ECO:0000256" key="20">
    <source>
        <dbReference type="SAM" id="MobiDB-lite"/>
    </source>
</evidence>
<evidence type="ECO:0000256" key="5">
    <source>
        <dbReference type="ARBA" id="ARBA00012780"/>
    </source>
</evidence>
<dbReference type="GO" id="GO:0009986">
    <property type="term" value="C:cell surface"/>
    <property type="evidence" value="ECO:0007669"/>
    <property type="project" value="TreeGrafter"/>
</dbReference>
<evidence type="ECO:0000256" key="1">
    <source>
        <dbReference type="ARBA" id="ARBA00000382"/>
    </source>
</evidence>
<keyword evidence="7" id="KW-0134">Cell wall</keyword>
<gene>
    <name evidence="22" type="ORF">FA13DRAFT_1733869</name>
</gene>
<keyword evidence="11 21" id="KW-0472">Membrane</keyword>
<reference evidence="22 23" key="1">
    <citation type="journal article" date="2019" name="Nat. Ecol. Evol.">
        <title>Megaphylogeny resolves global patterns of mushroom evolution.</title>
        <authorList>
            <person name="Varga T."/>
            <person name="Krizsan K."/>
            <person name="Foldi C."/>
            <person name="Dima B."/>
            <person name="Sanchez-Garcia M."/>
            <person name="Sanchez-Ramirez S."/>
            <person name="Szollosi G.J."/>
            <person name="Szarkandi J.G."/>
            <person name="Papp V."/>
            <person name="Albert L."/>
            <person name="Andreopoulos W."/>
            <person name="Angelini C."/>
            <person name="Antonin V."/>
            <person name="Barry K.W."/>
            <person name="Bougher N.L."/>
            <person name="Buchanan P."/>
            <person name="Buyck B."/>
            <person name="Bense V."/>
            <person name="Catcheside P."/>
            <person name="Chovatia M."/>
            <person name="Cooper J."/>
            <person name="Damon W."/>
            <person name="Desjardin D."/>
            <person name="Finy P."/>
            <person name="Geml J."/>
            <person name="Haridas S."/>
            <person name="Hughes K."/>
            <person name="Justo A."/>
            <person name="Karasinski D."/>
            <person name="Kautmanova I."/>
            <person name="Kiss B."/>
            <person name="Kocsube S."/>
            <person name="Kotiranta H."/>
            <person name="LaButti K.M."/>
            <person name="Lechner B.E."/>
            <person name="Liimatainen K."/>
            <person name="Lipzen A."/>
            <person name="Lukacs Z."/>
            <person name="Mihaltcheva S."/>
            <person name="Morgado L.N."/>
            <person name="Niskanen T."/>
            <person name="Noordeloos M.E."/>
            <person name="Ohm R.A."/>
            <person name="Ortiz-Santana B."/>
            <person name="Ovrebo C."/>
            <person name="Racz N."/>
            <person name="Riley R."/>
            <person name="Savchenko A."/>
            <person name="Shiryaev A."/>
            <person name="Soop K."/>
            <person name="Spirin V."/>
            <person name="Szebenyi C."/>
            <person name="Tomsovsky M."/>
            <person name="Tulloss R.E."/>
            <person name="Uehling J."/>
            <person name="Grigoriev I.V."/>
            <person name="Vagvolgyi C."/>
            <person name="Papp T."/>
            <person name="Martin F.M."/>
            <person name="Miettinen O."/>
            <person name="Hibbett D.S."/>
            <person name="Nagy L.G."/>
        </authorList>
    </citation>
    <scope>NUCLEOTIDE SEQUENCE [LARGE SCALE GENOMIC DNA]</scope>
    <source>
        <strain evidence="22 23">FP101781</strain>
    </source>
</reference>
<dbReference type="OrthoDB" id="68336at2759"/>
<evidence type="ECO:0000256" key="3">
    <source>
        <dbReference type="ARBA" id="ARBA00004401"/>
    </source>
</evidence>
<dbReference type="GO" id="GO:0005576">
    <property type="term" value="C:extracellular region"/>
    <property type="evidence" value="ECO:0007669"/>
    <property type="project" value="TreeGrafter"/>
</dbReference>
<organism evidence="22 23">
    <name type="scientific">Coprinellus micaceus</name>
    <name type="common">Glistening ink-cap mushroom</name>
    <name type="synonym">Coprinus micaceus</name>
    <dbReference type="NCBI Taxonomy" id="71717"/>
    <lineage>
        <taxon>Eukaryota</taxon>
        <taxon>Fungi</taxon>
        <taxon>Dikarya</taxon>
        <taxon>Basidiomycota</taxon>
        <taxon>Agaricomycotina</taxon>
        <taxon>Agaricomycetes</taxon>
        <taxon>Agaricomycetidae</taxon>
        <taxon>Agaricales</taxon>
        <taxon>Agaricineae</taxon>
        <taxon>Psathyrellaceae</taxon>
        <taxon>Coprinellus</taxon>
    </lineage>
</organism>
<feature type="compositionally biased region" description="Low complexity" evidence="20">
    <location>
        <begin position="73"/>
        <end position="85"/>
    </location>
</feature>
<dbReference type="EC" id="3.2.1.39" evidence="5"/>
<keyword evidence="14" id="KW-0961">Cell wall biogenesis/degradation</keyword>
<sequence length="397" mass="42914">MAYNIADEDKRRNSRRTKWLIGGGVLFLVILIAVGVSVGVVLSNRNKKNNSSSGSSSSNGDNSNGGNGGSGSNGTDSSGSSDASNFTKDPNLHKAFYGMAYTPEGALTEFGCTNTLETTIKDIQLMSQLTTRVRLYAADCNQTEQVLEAIVQTNVDMKVYIGNYILDDNHEAYNRQKEFIKQAIQKYGTKHIAGVTVGNEFMLNYVGSTGDPNGATGDLGAAILIQDIEDTRAMLKEIGVDSEIPVGNSDAGSYFSTKVLSAVDYGLSNVHAWFAQTSAADSAAWVFQFFDEQNVVPAAALPNKPDMYIAESGWPTKSSDAEHATNGGPGVASEAGLQDFLDTFVCQANTQGVKYFFFEMFDEDWKDKKFGGVEGWWGLFNKDRTLKNVKIPTCTAP</sequence>
<dbReference type="InterPro" id="IPR017853">
    <property type="entry name" value="GH"/>
</dbReference>
<keyword evidence="8" id="KW-0964">Secreted</keyword>
<dbReference type="AlphaFoldDB" id="A0A4Y7T7T6"/>
<comment type="function">
    <text evidence="16">Glucanases play a role in cell expansion during growth, in cell-cell fusion during mating, and in spore release during sporulation. This enzyme may be involved in beta-glucan degradation. Active on laminarin and lichenan.</text>
</comment>
<dbReference type="Pfam" id="PF00332">
    <property type="entry name" value="Glyco_hydro_17"/>
    <property type="match status" value="1"/>
</dbReference>
<dbReference type="EMBL" id="QPFP01000024">
    <property type="protein sequence ID" value="TEB30061.1"/>
    <property type="molecule type" value="Genomic_DNA"/>
</dbReference>
<evidence type="ECO:0000256" key="7">
    <source>
        <dbReference type="ARBA" id="ARBA00022512"/>
    </source>
</evidence>